<evidence type="ECO:0000256" key="1">
    <source>
        <dbReference type="SAM" id="MobiDB-lite"/>
    </source>
</evidence>
<comment type="caution">
    <text evidence="2">The sequence shown here is derived from an EMBL/GenBank/DDBJ whole genome shotgun (WGS) entry which is preliminary data.</text>
</comment>
<name>A0ABX2GHQ3_9FIRM</name>
<gene>
    <name evidence="2" type="ORF">G5B05_12380</name>
</gene>
<protein>
    <submittedName>
        <fullName evidence="2">WYL domain-containing protein</fullName>
    </submittedName>
</protein>
<feature type="compositionally biased region" description="Basic and acidic residues" evidence="1">
    <location>
        <begin position="210"/>
        <end position="220"/>
    </location>
</feature>
<keyword evidence="3" id="KW-1185">Reference proteome</keyword>
<feature type="region of interest" description="Disordered" evidence="1">
    <location>
        <begin position="196"/>
        <end position="220"/>
    </location>
</feature>
<sequence length="422" mass="49341">MAANKTVLDHLRLLECLKWNTDAAHPLTQKNLRKEASESEDTLDCLGDKKTFRKRLATLATFCNCDSDTSNWHIYYDGVEKDLKPDSTSKGTRANGIYYKHDLSPSELDFIIHQIESSSLIEDSRKEYLEKKLIRLLGNKFYSELYRKNNLKKKTLHFFTPDFPSSYFSIIDDAIRNNKMITFQMQILGANGNLVSPQNKHSQKTSNTSKDTKHAPEPGSDRLVVSPYNIVLYNGIYFLIGNRLLGYNAFKKIYIYSPDFEVFRMDRIYNLAFECRKNYNTNIHTPIESKIFFNSKLHLLLDHKIMIYKNGVAIRNEQLSQKQNYGEIHFKVLWEKFPDQFPFSERNDYTFIQNTFGNYYTVDTSGQQPIVCVHTCEECFIDWALMYINRIEILDEGDIEMVGRIKQKLRKILTEGIEILDH</sequence>
<dbReference type="Proteomes" id="UP000768180">
    <property type="component" value="Unassembled WGS sequence"/>
</dbReference>
<organism evidence="2 3">
    <name type="scientific">Fusicatenibacter saccharivorans</name>
    <dbReference type="NCBI Taxonomy" id="1150298"/>
    <lineage>
        <taxon>Bacteria</taxon>
        <taxon>Bacillati</taxon>
        <taxon>Bacillota</taxon>
        <taxon>Clostridia</taxon>
        <taxon>Lachnospirales</taxon>
        <taxon>Lachnospiraceae</taxon>
        <taxon>Fusicatenibacter</taxon>
    </lineage>
</organism>
<proteinExistence type="predicted"/>
<dbReference type="RefSeq" id="WP_173830197.1">
    <property type="nucleotide sequence ID" value="NZ_JAAITQ010000025.1"/>
</dbReference>
<reference evidence="2 3" key="1">
    <citation type="journal article" date="2020" name="Cell Host Microbe">
        <title>Functional and Genomic Variation between Human-Derived Isolates of Lachnospiraceae Reveals Inter- and Intra-Species Diversity.</title>
        <authorList>
            <person name="Sorbara M.T."/>
            <person name="Littmann E.R."/>
            <person name="Fontana E."/>
            <person name="Moody T.U."/>
            <person name="Kohout C.E."/>
            <person name="Gjonbalaj M."/>
            <person name="Eaton V."/>
            <person name="Seok R."/>
            <person name="Leiner I.M."/>
            <person name="Pamer E.G."/>
        </authorList>
    </citation>
    <scope>NUCLEOTIDE SEQUENCE [LARGE SCALE GENOMIC DNA]</scope>
    <source>
        <strain evidence="2 3">MSK.14.54</strain>
    </source>
</reference>
<feature type="compositionally biased region" description="Polar residues" evidence="1">
    <location>
        <begin position="196"/>
        <end position="209"/>
    </location>
</feature>
<accession>A0ABX2GHQ3</accession>
<dbReference type="EMBL" id="JAAITQ010000025">
    <property type="protein sequence ID" value="NSE17185.1"/>
    <property type="molecule type" value="Genomic_DNA"/>
</dbReference>
<evidence type="ECO:0000313" key="3">
    <source>
        <dbReference type="Proteomes" id="UP000768180"/>
    </source>
</evidence>
<evidence type="ECO:0000313" key="2">
    <source>
        <dbReference type="EMBL" id="NSE17185.1"/>
    </source>
</evidence>